<dbReference type="EMBL" id="JBJKBG010000005">
    <property type="protein sequence ID" value="KAL3739978.1"/>
    <property type="molecule type" value="Genomic_DNA"/>
</dbReference>
<dbReference type="SUPFAM" id="SSF52047">
    <property type="entry name" value="RNI-like"/>
    <property type="match status" value="1"/>
</dbReference>
<dbReference type="Proteomes" id="UP001634007">
    <property type="component" value="Unassembled WGS sequence"/>
</dbReference>
<sequence>MGFQIAVCNYQVFLSFRGPDVRDSFLECFYDQLKGAGIVAFLDRKEIEYGERIDDKIVEAIKRSYICVPVFSKDFASSPACLMEVAQMVESDKTILPIFYGVEPSVVRYQLGTYEESFAKHKRKNRYPDKIEKWKAALGKIAGEMGPVLTNVNGGYLQCLKDFVFKLWKLLRMDEQDVTENLVGIDRDVPEMVRKLGFSEDGQVVKEREMTGRWLLVVWGLPGVGKTTLAKVVYNKISQLFEGCSFLENVRDEIEEKRLVFLQNRLIRDLKGGGDSSIVESPSQGTKMIRLLFKESRVLIVLDDVDDFEQIKPLAELTWFGPRSRIILTTRRKDVYQIQTSEDQVISCGHDHEILPMNENHALELFHKCAFGLDHPPKSDDQISREIISAVGNLPFAIDIVGRYLSGKNENIWRQTLDDLKSELQEKVERMLEAYYKLLGKKAREIFLDVACFFTGVEKTIPCYMWAARKLGPVIGVDELQNTSFLKIGEKNEFLMHGQLKFLGREIVKKEDEDPRQRSRVWNYEDVQATLCEKKGTSKVKALRVTRDFIQVDGEVFHHLSNLRFLELDNVDIDGNPENLLPNLVWLDWHGCHDKYKLFAFKMENLAILNLCTSSVKLNSEDWKHLMEKAGSLKVLNLKDCTWINGSMQFPASSHLECLILEGCLLFSPTIQKSISNFENLLSLNMKRCKLFKHLPQALFSMKELRELLIDRTKIQRLHFEEGSLPALEILSACECEALCEVTDSIELLKKLRKLSLRSCKNLIELPAVIGKLVLLQEMDLSDTLIKELPPSVKYLENLEVLKMVGTYLKEFPEVIKDLKNLKELDFTHCRSLRGHCNIRGLFSLRILRLKCTRISHVLARDNGQVFLHIQELGDNIVWETVP</sequence>
<dbReference type="PROSITE" id="PS50104">
    <property type="entry name" value="TIR"/>
    <property type="match status" value="1"/>
</dbReference>
<dbReference type="GO" id="GO:0006952">
    <property type="term" value="P:defense response"/>
    <property type="evidence" value="ECO:0007669"/>
    <property type="project" value="UniProtKB-KW"/>
</dbReference>
<dbReference type="Gene3D" id="3.40.50.10140">
    <property type="entry name" value="Toll/interleukin-1 receptor homology (TIR) domain"/>
    <property type="match status" value="1"/>
</dbReference>
<feature type="domain" description="TIR" evidence="4">
    <location>
        <begin position="8"/>
        <end position="175"/>
    </location>
</feature>
<evidence type="ECO:0000256" key="3">
    <source>
        <dbReference type="ARBA" id="ARBA00022821"/>
    </source>
</evidence>
<evidence type="ECO:0000259" key="4">
    <source>
        <dbReference type="PROSITE" id="PS50104"/>
    </source>
</evidence>
<evidence type="ECO:0000256" key="1">
    <source>
        <dbReference type="ARBA" id="ARBA00022614"/>
    </source>
</evidence>
<dbReference type="PANTHER" id="PTHR11017">
    <property type="entry name" value="LEUCINE-RICH REPEAT-CONTAINING PROTEIN"/>
    <property type="match status" value="1"/>
</dbReference>
<organism evidence="5 6">
    <name type="scientific">Eucalyptus globulus</name>
    <name type="common">Tasmanian blue gum</name>
    <dbReference type="NCBI Taxonomy" id="34317"/>
    <lineage>
        <taxon>Eukaryota</taxon>
        <taxon>Viridiplantae</taxon>
        <taxon>Streptophyta</taxon>
        <taxon>Embryophyta</taxon>
        <taxon>Tracheophyta</taxon>
        <taxon>Spermatophyta</taxon>
        <taxon>Magnoliopsida</taxon>
        <taxon>eudicotyledons</taxon>
        <taxon>Gunneridae</taxon>
        <taxon>Pentapetalae</taxon>
        <taxon>rosids</taxon>
        <taxon>malvids</taxon>
        <taxon>Myrtales</taxon>
        <taxon>Myrtaceae</taxon>
        <taxon>Myrtoideae</taxon>
        <taxon>Eucalypteae</taxon>
        <taxon>Eucalyptus</taxon>
    </lineage>
</organism>
<dbReference type="Pfam" id="PF00931">
    <property type="entry name" value="NB-ARC"/>
    <property type="match status" value="1"/>
</dbReference>
<dbReference type="SMART" id="SM00255">
    <property type="entry name" value="TIR"/>
    <property type="match status" value="1"/>
</dbReference>
<dbReference type="Gene3D" id="3.40.50.300">
    <property type="entry name" value="P-loop containing nucleotide triphosphate hydrolases"/>
    <property type="match status" value="1"/>
</dbReference>
<dbReference type="Pfam" id="PF01582">
    <property type="entry name" value="TIR"/>
    <property type="match status" value="1"/>
</dbReference>
<dbReference type="PRINTS" id="PR00364">
    <property type="entry name" value="DISEASERSIST"/>
</dbReference>
<dbReference type="SUPFAM" id="SSF52540">
    <property type="entry name" value="P-loop containing nucleoside triphosphate hydrolases"/>
    <property type="match status" value="1"/>
</dbReference>
<accession>A0ABD3KK13</accession>
<name>A0ABD3KK13_EUCGL</name>
<keyword evidence="2" id="KW-0677">Repeat</keyword>
<dbReference type="InterPro" id="IPR035897">
    <property type="entry name" value="Toll_tir_struct_dom_sf"/>
</dbReference>
<dbReference type="InterPro" id="IPR055414">
    <property type="entry name" value="LRR_R13L4/SHOC2-like"/>
</dbReference>
<dbReference type="GO" id="GO:0051707">
    <property type="term" value="P:response to other organism"/>
    <property type="evidence" value="ECO:0007669"/>
    <property type="project" value="UniProtKB-ARBA"/>
</dbReference>
<keyword evidence="1" id="KW-0433">Leucine-rich repeat</keyword>
<protein>
    <recommendedName>
        <fullName evidence="4">TIR domain-containing protein</fullName>
    </recommendedName>
</protein>
<gene>
    <name evidence="5" type="ORF">ACJRO7_021285</name>
</gene>
<comment type="caution">
    <text evidence="5">The sequence shown here is derived from an EMBL/GenBank/DDBJ whole genome shotgun (WGS) entry which is preliminary data.</text>
</comment>
<evidence type="ECO:0000256" key="2">
    <source>
        <dbReference type="ARBA" id="ARBA00022737"/>
    </source>
</evidence>
<evidence type="ECO:0000313" key="5">
    <source>
        <dbReference type="EMBL" id="KAL3739978.1"/>
    </source>
</evidence>
<dbReference type="Pfam" id="PF23282">
    <property type="entry name" value="WHD_ROQ1"/>
    <property type="match status" value="1"/>
</dbReference>
<dbReference type="InterPro" id="IPR032675">
    <property type="entry name" value="LRR_dom_sf"/>
</dbReference>
<dbReference type="InterPro" id="IPR002182">
    <property type="entry name" value="NB-ARC"/>
</dbReference>
<reference evidence="5 6" key="1">
    <citation type="submission" date="2024-11" db="EMBL/GenBank/DDBJ databases">
        <title>Chromosome-level genome assembly of Eucalyptus globulus Labill. provides insights into its genome evolution.</title>
        <authorList>
            <person name="Li X."/>
        </authorList>
    </citation>
    <scope>NUCLEOTIDE SEQUENCE [LARGE SCALE GENOMIC DNA]</scope>
    <source>
        <strain evidence="5">CL2024</strain>
        <tissue evidence="5">Fresh tender leaves</tissue>
    </source>
</reference>
<dbReference type="InterPro" id="IPR058192">
    <property type="entry name" value="WHD_ROQ1-like"/>
</dbReference>
<dbReference type="Gene3D" id="3.80.10.10">
    <property type="entry name" value="Ribonuclease Inhibitor"/>
    <property type="match status" value="1"/>
</dbReference>
<keyword evidence="3" id="KW-0611">Plant defense</keyword>
<evidence type="ECO:0000313" key="6">
    <source>
        <dbReference type="Proteomes" id="UP001634007"/>
    </source>
</evidence>
<dbReference type="InterPro" id="IPR042197">
    <property type="entry name" value="Apaf_helical"/>
</dbReference>
<proteinExistence type="predicted"/>
<dbReference type="InterPro" id="IPR000157">
    <property type="entry name" value="TIR_dom"/>
</dbReference>
<keyword evidence="6" id="KW-1185">Reference proteome</keyword>
<dbReference type="Gene3D" id="1.10.8.430">
    <property type="entry name" value="Helical domain of apoptotic protease-activating factors"/>
    <property type="match status" value="1"/>
</dbReference>
<dbReference type="PANTHER" id="PTHR11017:SF570">
    <property type="entry name" value="DISEASE RESISTANCE PROTEIN (TIR-NBS CLASS)-RELATED"/>
    <property type="match status" value="1"/>
</dbReference>
<dbReference type="InterPro" id="IPR044974">
    <property type="entry name" value="Disease_R_plants"/>
</dbReference>
<dbReference type="SUPFAM" id="SSF52200">
    <property type="entry name" value="Toll/Interleukin receptor TIR domain"/>
    <property type="match status" value="1"/>
</dbReference>
<dbReference type="AlphaFoldDB" id="A0ABD3KK13"/>
<dbReference type="InterPro" id="IPR027417">
    <property type="entry name" value="P-loop_NTPase"/>
</dbReference>
<dbReference type="Pfam" id="PF23598">
    <property type="entry name" value="LRR_14"/>
    <property type="match status" value="1"/>
</dbReference>